<dbReference type="GO" id="GO:0005783">
    <property type="term" value="C:endoplasmic reticulum"/>
    <property type="evidence" value="ECO:0007669"/>
    <property type="project" value="TreeGrafter"/>
</dbReference>
<dbReference type="InParanoid" id="A0A1S0UAB2"/>
<feature type="domain" description="Thioredoxin" evidence="1">
    <location>
        <begin position="66"/>
        <end position="191"/>
    </location>
</feature>
<organism evidence="2">
    <name type="scientific">Loa loa</name>
    <name type="common">Eye worm</name>
    <name type="synonym">Filaria loa</name>
    <dbReference type="NCBI Taxonomy" id="7209"/>
    <lineage>
        <taxon>Eukaryota</taxon>
        <taxon>Metazoa</taxon>
        <taxon>Ecdysozoa</taxon>
        <taxon>Nematoda</taxon>
        <taxon>Chromadorea</taxon>
        <taxon>Rhabditida</taxon>
        <taxon>Spirurina</taxon>
        <taxon>Spiruromorpha</taxon>
        <taxon>Filarioidea</taxon>
        <taxon>Onchocercidae</taxon>
        <taxon>Loa</taxon>
    </lineage>
</organism>
<dbReference type="Pfam" id="PF00085">
    <property type="entry name" value="Thioredoxin"/>
    <property type="match status" value="2"/>
</dbReference>
<dbReference type="Gene3D" id="3.40.30.10">
    <property type="entry name" value="Glutaredoxin"/>
    <property type="match status" value="2"/>
</dbReference>
<dbReference type="PANTHER" id="PTHR45672">
    <property type="entry name" value="PROTEIN DISULFIDE-ISOMERASE C17H9.14C-RELATED"/>
    <property type="match status" value="1"/>
</dbReference>
<accession>A0A1S0UAB2</accession>
<feature type="domain" description="Thioredoxin" evidence="1">
    <location>
        <begin position="193"/>
        <end position="309"/>
    </location>
</feature>
<dbReference type="InterPro" id="IPR013766">
    <property type="entry name" value="Thioredoxin_domain"/>
</dbReference>
<dbReference type="OMA" id="VWIDSNA"/>
<evidence type="ECO:0000313" key="2">
    <source>
        <dbReference type="EMBL" id="EFO27311.1"/>
    </source>
</evidence>
<protein>
    <recommendedName>
        <fullName evidence="1">Thioredoxin domain-containing protein</fullName>
    </recommendedName>
</protein>
<dbReference type="PANTHER" id="PTHR45672:SF2">
    <property type="entry name" value="PROTEIN DISULFIDE-ISOMERASE A5"/>
    <property type="match status" value="1"/>
</dbReference>
<evidence type="ECO:0000259" key="1">
    <source>
        <dbReference type="PROSITE" id="PS51352"/>
    </source>
</evidence>
<dbReference type="CTD" id="9938547"/>
<name>A0A1S0UAB2_LOALO</name>
<gene>
    <name evidence="2" type="ORF">LOAG_01175</name>
</gene>
<dbReference type="OrthoDB" id="10264505at2759"/>
<sequence length="314" mass="35391">MVKPEFIRAAQRLKKDGIDGVLATLDATTNKHEDSRAIQSGRISYFCILQERKLINALHYELLYCSPVEPPPPELPWSQQSDGRNVLHLTAKNFKTELKRKKHALIIFYAPWCGYCKRAKPKFFEASKILAADARVVLGAVDCTIEKSLCQEYKIEGFPTIIYLSYGKNRIDYLGEHETASFISFIESGGQISKPQSFAPKFDFGNAVTVLDENNFDRITSSGNVFVMFFSPWCRHCETVKPAFREAAEQSHFGKFAVVDCIAWSDLCESQSVKGYPTFQIFVNGVQHDYSGNRTSSDFTTAFMKAVASAKIDL</sequence>
<dbReference type="KEGG" id="loa:LOAG_01175"/>
<dbReference type="GeneID" id="9938547"/>
<dbReference type="PRINTS" id="PR00421">
    <property type="entry name" value="THIOREDOXIN"/>
</dbReference>
<dbReference type="GO" id="GO:0003756">
    <property type="term" value="F:protein disulfide isomerase activity"/>
    <property type="evidence" value="ECO:0007669"/>
    <property type="project" value="TreeGrafter"/>
</dbReference>
<dbReference type="InterPro" id="IPR051063">
    <property type="entry name" value="PDI"/>
</dbReference>
<dbReference type="PROSITE" id="PS51352">
    <property type="entry name" value="THIOREDOXIN_2"/>
    <property type="match status" value="2"/>
</dbReference>
<dbReference type="AlphaFoldDB" id="A0A1S0UAB2"/>
<dbReference type="InterPro" id="IPR036249">
    <property type="entry name" value="Thioredoxin-like_sf"/>
</dbReference>
<dbReference type="EMBL" id="JH712068">
    <property type="protein sequence ID" value="EFO27311.1"/>
    <property type="molecule type" value="Genomic_DNA"/>
</dbReference>
<proteinExistence type="predicted"/>
<reference evidence="2" key="1">
    <citation type="submission" date="2012-04" db="EMBL/GenBank/DDBJ databases">
        <title>The Genome Sequence of Loa loa.</title>
        <authorList>
            <consortium name="The Broad Institute Genome Sequencing Platform"/>
            <consortium name="Broad Institute Genome Sequencing Center for Infectious Disease"/>
            <person name="Nutman T.B."/>
            <person name="Fink D.L."/>
            <person name="Russ C."/>
            <person name="Young S."/>
            <person name="Zeng Q."/>
            <person name="Gargeya S."/>
            <person name="Alvarado L."/>
            <person name="Berlin A."/>
            <person name="Chapman S.B."/>
            <person name="Chen Z."/>
            <person name="Freedman E."/>
            <person name="Gellesch M."/>
            <person name="Goldberg J."/>
            <person name="Griggs A."/>
            <person name="Gujja S."/>
            <person name="Heilman E.R."/>
            <person name="Heiman D."/>
            <person name="Howarth C."/>
            <person name="Mehta T."/>
            <person name="Neiman D."/>
            <person name="Pearson M."/>
            <person name="Roberts A."/>
            <person name="Saif S."/>
            <person name="Shea T."/>
            <person name="Shenoy N."/>
            <person name="Sisk P."/>
            <person name="Stolte C."/>
            <person name="Sykes S."/>
            <person name="White J."/>
            <person name="Yandava C."/>
            <person name="Haas B."/>
            <person name="Henn M.R."/>
            <person name="Nusbaum C."/>
            <person name="Birren B."/>
        </authorList>
    </citation>
    <scope>NUCLEOTIDE SEQUENCE [LARGE SCALE GENOMIC DNA]</scope>
</reference>
<dbReference type="SUPFAM" id="SSF52833">
    <property type="entry name" value="Thioredoxin-like"/>
    <property type="match status" value="2"/>
</dbReference>
<dbReference type="CDD" id="cd02961">
    <property type="entry name" value="PDI_a_family"/>
    <property type="match status" value="1"/>
</dbReference>
<dbReference type="RefSeq" id="XP_003136763.1">
    <property type="nucleotide sequence ID" value="XM_003136715.1"/>
</dbReference>
<dbReference type="GO" id="GO:0006457">
    <property type="term" value="P:protein folding"/>
    <property type="evidence" value="ECO:0007669"/>
    <property type="project" value="TreeGrafter"/>
</dbReference>